<dbReference type="OrthoDB" id="10037236at2759"/>
<protein>
    <submittedName>
        <fullName evidence="1">Uncharacterized protein</fullName>
    </submittedName>
</protein>
<dbReference type="EMBL" id="CACRXK020010008">
    <property type="protein sequence ID" value="CAB4018449.1"/>
    <property type="molecule type" value="Genomic_DNA"/>
</dbReference>
<dbReference type="Proteomes" id="UP001152795">
    <property type="component" value="Unassembled WGS sequence"/>
</dbReference>
<proteinExistence type="predicted"/>
<keyword evidence="2" id="KW-1185">Reference proteome</keyword>
<reference evidence="1" key="1">
    <citation type="submission" date="2020-04" db="EMBL/GenBank/DDBJ databases">
        <authorList>
            <person name="Alioto T."/>
            <person name="Alioto T."/>
            <person name="Gomez Garrido J."/>
        </authorList>
    </citation>
    <scope>NUCLEOTIDE SEQUENCE</scope>
    <source>
        <strain evidence="1">A484AB</strain>
    </source>
</reference>
<dbReference type="PANTHER" id="PTHR47510:SF3">
    <property type="entry name" value="ENDO_EXONUCLEASE_PHOSPHATASE DOMAIN-CONTAINING PROTEIN"/>
    <property type="match status" value="1"/>
</dbReference>
<dbReference type="AlphaFoldDB" id="A0A6S7IN67"/>
<name>A0A6S7IN67_PARCT</name>
<feature type="non-terminal residue" evidence="1">
    <location>
        <position position="130"/>
    </location>
</feature>
<sequence length="130" mass="14622">MLDEAIPVRTVRAHCTDKPWMTPNIKALIKARQKAFTKGETPKYKSLHAKVTKLISNAKATYYKSKAEGSHQSNPAKWYKTIYKLAAATEDQQSLSSPDHADLMAIADRLQRSFIKPGQEIQPDTPRLQA</sequence>
<comment type="caution">
    <text evidence="1">The sequence shown here is derived from an EMBL/GenBank/DDBJ whole genome shotgun (WGS) entry which is preliminary data.</text>
</comment>
<evidence type="ECO:0000313" key="2">
    <source>
        <dbReference type="Proteomes" id="UP001152795"/>
    </source>
</evidence>
<organism evidence="1 2">
    <name type="scientific">Paramuricea clavata</name>
    <name type="common">Red gorgonian</name>
    <name type="synonym">Violescent sea-whip</name>
    <dbReference type="NCBI Taxonomy" id="317549"/>
    <lineage>
        <taxon>Eukaryota</taxon>
        <taxon>Metazoa</taxon>
        <taxon>Cnidaria</taxon>
        <taxon>Anthozoa</taxon>
        <taxon>Octocorallia</taxon>
        <taxon>Malacalcyonacea</taxon>
        <taxon>Plexauridae</taxon>
        <taxon>Paramuricea</taxon>
    </lineage>
</organism>
<accession>A0A6S7IN67</accession>
<evidence type="ECO:0000313" key="1">
    <source>
        <dbReference type="EMBL" id="CAB4018449.1"/>
    </source>
</evidence>
<dbReference type="PANTHER" id="PTHR47510">
    <property type="entry name" value="REVERSE TRANSCRIPTASE DOMAIN-CONTAINING PROTEIN"/>
    <property type="match status" value="1"/>
</dbReference>
<gene>
    <name evidence="1" type="ORF">PACLA_8A015529</name>
</gene>